<dbReference type="PANTHER" id="PTHR43133:SF46">
    <property type="entry name" value="RNA POLYMERASE SIGMA-70 FACTOR ECF SUBFAMILY"/>
    <property type="match status" value="1"/>
</dbReference>
<name>A0ABS1FYF6_9FLAO</name>
<evidence type="ECO:0000256" key="3">
    <source>
        <dbReference type="ARBA" id="ARBA00023082"/>
    </source>
</evidence>
<dbReference type="RefSeq" id="WP_200247723.1">
    <property type="nucleotide sequence ID" value="NZ_JAENHK010000010.1"/>
</dbReference>
<dbReference type="InterPro" id="IPR013249">
    <property type="entry name" value="RNA_pol_sigma70_r4_t2"/>
</dbReference>
<dbReference type="PROSITE" id="PS01063">
    <property type="entry name" value="SIGMA70_ECF"/>
    <property type="match status" value="1"/>
</dbReference>
<feature type="domain" description="RNA polymerase sigma-70 region 2" evidence="9">
    <location>
        <begin position="9"/>
        <end position="76"/>
    </location>
</feature>
<comment type="similarity">
    <text evidence="1 6">Belongs to the sigma-70 factor family. ECF subfamily.</text>
</comment>
<dbReference type="CDD" id="cd06171">
    <property type="entry name" value="Sigma70_r4"/>
    <property type="match status" value="1"/>
</dbReference>
<dbReference type="Proteomes" id="UP000628669">
    <property type="component" value="Unassembled WGS sequence"/>
</dbReference>
<feature type="compositionally biased region" description="Polar residues" evidence="7">
    <location>
        <begin position="289"/>
        <end position="299"/>
    </location>
</feature>
<feature type="region of interest" description="Disordered" evidence="7">
    <location>
        <begin position="289"/>
        <end position="333"/>
    </location>
</feature>
<dbReference type="EMBL" id="JAENHK010000010">
    <property type="protein sequence ID" value="MBK1897488.1"/>
    <property type="molecule type" value="Genomic_DNA"/>
</dbReference>
<feature type="transmembrane region" description="Helical" evidence="8">
    <location>
        <begin position="242"/>
        <end position="260"/>
    </location>
</feature>
<dbReference type="InterPro" id="IPR039425">
    <property type="entry name" value="RNA_pol_sigma-70-like"/>
</dbReference>
<feature type="compositionally biased region" description="Polar residues" evidence="7">
    <location>
        <begin position="307"/>
        <end position="323"/>
    </location>
</feature>
<evidence type="ECO:0000256" key="2">
    <source>
        <dbReference type="ARBA" id="ARBA00023015"/>
    </source>
</evidence>
<dbReference type="SUPFAM" id="SSF88946">
    <property type="entry name" value="Sigma2 domain of RNA polymerase sigma factors"/>
    <property type="match status" value="1"/>
</dbReference>
<dbReference type="Pfam" id="PF08281">
    <property type="entry name" value="Sigma70_r4_2"/>
    <property type="match status" value="1"/>
</dbReference>
<keyword evidence="12" id="KW-1185">Reference proteome</keyword>
<accession>A0ABS1FYF6</accession>
<evidence type="ECO:0000256" key="6">
    <source>
        <dbReference type="RuleBase" id="RU000716"/>
    </source>
</evidence>
<feature type="transmembrane region" description="Helical" evidence="8">
    <location>
        <begin position="184"/>
        <end position="202"/>
    </location>
</feature>
<dbReference type="InterPro" id="IPR000838">
    <property type="entry name" value="RNA_pol_sigma70_ECF_CS"/>
</dbReference>
<dbReference type="Pfam" id="PF04542">
    <property type="entry name" value="Sigma70_r2"/>
    <property type="match status" value="1"/>
</dbReference>
<feature type="domain" description="RNA polymerase sigma factor 70 region 4 type 2" evidence="10">
    <location>
        <begin position="112"/>
        <end position="164"/>
    </location>
</feature>
<keyword evidence="2 6" id="KW-0805">Transcription regulation</keyword>
<organism evidence="11 12">
    <name type="scientific">Chryseobacterium paridis</name>
    <dbReference type="NCBI Taxonomy" id="2800328"/>
    <lineage>
        <taxon>Bacteria</taxon>
        <taxon>Pseudomonadati</taxon>
        <taxon>Bacteroidota</taxon>
        <taxon>Flavobacteriia</taxon>
        <taxon>Flavobacteriales</taxon>
        <taxon>Weeksellaceae</taxon>
        <taxon>Chryseobacterium group</taxon>
        <taxon>Chryseobacterium</taxon>
    </lineage>
</organism>
<keyword evidence="3 6" id="KW-0731">Sigma factor</keyword>
<dbReference type="InterPro" id="IPR013325">
    <property type="entry name" value="RNA_pol_sigma_r2"/>
</dbReference>
<dbReference type="NCBIfam" id="TIGR02937">
    <property type="entry name" value="sigma70-ECF"/>
    <property type="match status" value="1"/>
</dbReference>
<keyword evidence="8" id="KW-1133">Transmembrane helix</keyword>
<keyword evidence="8" id="KW-0472">Membrane</keyword>
<comment type="caution">
    <text evidence="11">The sequence shown here is derived from an EMBL/GenBank/DDBJ whole genome shotgun (WGS) entry which is preliminary data.</text>
</comment>
<evidence type="ECO:0000259" key="10">
    <source>
        <dbReference type="Pfam" id="PF08281"/>
    </source>
</evidence>
<dbReference type="PANTHER" id="PTHR43133">
    <property type="entry name" value="RNA POLYMERASE ECF-TYPE SIGMA FACTO"/>
    <property type="match status" value="1"/>
</dbReference>
<gene>
    <name evidence="11" type="ORF">JHL15_17105</name>
</gene>
<protein>
    <recommendedName>
        <fullName evidence="6">RNA polymerase sigma factor</fullName>
    </recommendedName>
</protein>
<keyword evidence="4 6" id="KW-0238">DNA-binding</keyword>
<dbReference type="InterPro" id="IPR007627">
    <property type="entry name" value="RNA_pol_sigma70_r2"/>
</dbReference>
<dbReference type="SUPFAM" id="SSF88659">
    <property type="entry name" value="Sigma3 and sigma4 domains of RNA polymerase sigma factors"/>
    <property type="match status" value="1"/>
</dbReference>
<keyword evidence="8" id="KW-0812">Transmembrane</keyword>
<dbReference type="InterPro" id="IPR014284">
    <property type="entry name" value="RNA_pol_sigma-70_dom"/>
</dbReference>
<evidence type="ECO:0000256" key="4">
    <source>
        <dbReference type="ARBA" id="ARBA00023125"/>
    </source>
</evidence>
<reference evidence="12" key="1">
    <citation type="submission" date="2021-01" db="EMBL/GenBank/DDBJ databases">
        <title>Genome public.</title>
        <authorList>
            <person name="Liu C."/>
            <person name="Sun Q."/>
        </authorList>
    </citation>
    <scope>NUCLEOTIDE SEQUENCE [LARGE SCALE GENOMIC DNA]</scope>
    <source>
        <strain evidence="12">YIM B02567</strain>
    </source>
</reference>
<dbReference type="InterPro" id="IPR036388">
    <property type="entry name" value="WH-like_DNA-bd_sf"/>
</dbReference>
<evidence type="ECO:0000256" key="8">
    <source>
        <dbReference type="SAM" id="Phobius"/>
    </source>
</evidence>
<evidence type="ECO:0000313" key="11">
    <source>
        <dbReference type="EMBL" id="MBK1897488.1"/>
    </source>
</evidence>
<evidence type="ECO:0000256" key="1">
    <source>
        <dbReference type="ARBA" id="ARBA00010641"/>
    </source>
</evidence>
<proteinExistence type="inferred from homology"/>
<evidence type="ECO:0000256" key="7">
    <source>
        <dbReference type="SAM" id="MobiDB-lite"/>
    </source>
</evidence>
<evidence type="ECO:0000313" key="12">
    <source>
        <dbReference type="Proteomes" id="UP000628669"/>
    </source>
</evidence>
<sequence>MSNTDWQKIYQENSPKLLGICRRYIQDIYAAEDIVQDSFIAALQNKHQLRDEKLLFAWLKKIVVNNALQYLRKSSKETFITTEPSEIPDTLSEMSDPVSEDKKHIFIYDFTREELLSSIDNLPSHHKSVFNLYFIEKYSHSEISRLLGITVNTSKSHLLRAKKSIQNYLLSGIDQNTTKNKKKMTQLLVFFGLGSLVWAQTFRSKFSDFSITPSKIFEISESTKTNTTPPPLVPSQIWKKKVTISSIILLIIIASIFIITSKKSHLSKETPTITSDKIQGRKTAEITSQKLTTSTTPIDQSFDKTLDQNNNQVPDVKAQSMSKGKSADSKEKSKKILLKDSVQNVPEKIIVVKKIIQRDTIFVER</sequence>
<evidence type="ECO:0000259" key="9">
    <source>
        <dbReference type="Pfam" id="PF04542"/>
    </source>
</evidence>
<dbReference type="Gene3D" id="1.10.10.10">
    <property type="entry name" value="Winged helix-like DNA-binding domain superfamily/Winged helix DNA-binding domain"/>
    <property type="match status" value="1"/>
</dbReference>
<dbReference type="InterPro" id="IPR013324">
    <property type="entry name" value="RNA_pol_sigma_r3/r4-like"/>
</dbReference>
<keyword evidence="5 6" id="KW-0804">Transcription</keyword>
<dbReference type="Gene3D" id="1.10.1740.10">
    <property type="match status" value="1"/>
</dbReference>
<evidence type="ECO:0000256" key="5">
    <source>
        <dbReference type="ARBA" id="ARBA00023163"/>
    </source>
</evidence>